<evidence type="ECO:0000313" key="1">
    <source>
        <dbReference type="EMBL" id="KAJ1673079.1"/>
    </source>
</evidence>
<keyword evidence="2" id="KW-1185">Reference proteome</keyword>
<reference evidence="1" key="1">
    <citation type="submission" date="2022-06" db="EMBL/GenBank/DDBJ databases">
        <title>Phylogenomic reconstructions and comparative analyses of Kickxellomycotina fungi.</title>
        <authorList>
            <person name="Reynolds N.K."/>
            <person name="Stajich J.E."/>
            <person name="Barry K."/>
            <person name="Grigoriev I.V."/>
            <person name="Crous P."/>
            <person name="Smith M.E."/>
        </authorList>
    </citation>
    <scope>NUCLEOTIDE SEQUENCE</scope>
    <source>
        <strain evidence="1">RSA 2271</strain>
    </source>
</reference>
<organism evidence="1 2">
    <name type="scientific">Spiromyces aspiralis</name>
    <dbReference type="NCBI Taxonomy" id="68401"/>
    <lineage>
        <taxon>Eukaryota</taxon>
        <taxon>Fungi</taxon>
        <taxon>Fungi incertae sedis</taxon>
        <taxon>Zoopagomycota</taxon>
        <taxon>Kickxellomycotina</taxon>
        <taxon>Kickxellomycetes</taxon>
        <taxon>Kickxellales</taxon>
        <taxon>Kickxellaceae</taxon>
        <taxon>Spiromyces</taxon>
    </lineage>
</organism>
<sequence>MERSTSGGEDATRFEPQMGQHVRLITGWWSQGECNRIQRVVSRIFIGNYIASRSADELRRHRITHAVGIRDPQERLLIRPLFPDFITYQFVEAPYNVGRASIIPHFYNMIRILEELLAKNPDIHILVYCMDGIERSPSFITAYLMQKYRLSVDNAVRWVQNHRYCAQPSSGNYNTRLVEFEPFTQLSPAHACPEDSAVTDGDVTFHHHRRYHEVSALATPLDFSLDKSIKRVRMVEGDGESSDQMET</sequence>
<protein>
    <submittedName>
        <fullName evidence="1">Uncharacterized protein</fullName>
    </submittedName>
</protein>
<accession>A0ACC1H9B7</accession>
<comment type="caution">
    <text evidence="1">The sequence shown here is derived from an EMBL/GenBank/DDBJ whole genome shotgun (WGS) entry which is preliminary data.</text>
</comment>
<evidence type="ECO:0000313" key="2">
    <source>
        <dbReference type="Proteomes" id="UP001145114"/>
    </source>
</evidence>
<name>A0ACC1H9B7_9FUNG</name>
<dbReference type="EMBL" id="JAMZIH010007421">
    <property type="protein sequence ID" value="KAJ1673079.1"/>
    <property type="molecule type" value="Genomic_DNA"/>
</dbReference>
<proteinExistence type="predicted"/>
<gene>
    <name evidence="1" type="ORF">EV182_005935</name>
</gene>
<dbReference type="Proteomes" id="UP001145114">
    <property type="component" value="Unassembled WGS sequence"/>
</dbReference>